<accession>A0A067NZQ6</accession>
<sequence>MLVVSIVFTPAPFFSLVFVCAVVFVFVTALLTIMDLALIVALFSTSMSKSGIFRERVTILRIIAGGSTPQTISHSCGVPRMMVRRAPQTWLSATRARAGGTLGGERVDSAPLLAVIEKLWCLPAVAVRNAFSNLRYLTGCLEGR</sequence>
<dbReference type="EMBL" id="KL198004">
    <property type="protein sequence ID" value="KDQ32470.1"/>
    <property type="molecule type" value="Genomic_DNA"/>
</dbReference>
<dbReference type="InParanoid" id="A0A067NZQ6"/>
<dbReference type="HOGENOM" id="CLU_1797264_0_0_1"/>
<keyword evidence="1" id="KW-1133">Transmembrane helix</keyword>
<evidence type="ECO:0000256" key="1">
    <source>
        <dbReference type="SAM" id="Phobius"/>
    </source>
</evidence>
<protein>
    <submittedName>
        <fullName evidence="2">Uncharacterized protein</fullName>
    </submittedName>
</protein>
<proteinExistence type="predicted"/>
<feature type="transmembrane region" description="Helical" evidence="1">
    <location>
        <begin position="12"/>
        <end position="43"/>
    </location>
</feature>
<organism evidence="2 3">
    <name type="scientific">Pleurotus ostreatus (strain PC15)</name>
    <name type="common">Oyster mushroom</name>
    <dbReference type="NCBI Taxonomy" id="1137138"/>
    <lineage>
        <taxon>Eukaryota</taxon>
        <taxon>Fungi</taxon>
        <taxon>Dikarya</taxon>
        <taxon>Basidiomycota</taxon>
        <taxon>Agaricomycotina</taxon>
        <taxon>Agaricomycetes</taxon>
        <taxon>Agaricomycetidae</taxon>
        <taxon>Agaricales</taxon>
        <taxon>Pleurotineae</taxon>
        <taxon>Pleurotaceae</taxon>
        <taxon>Pleurotus</taxon>
    </lineage>
</organism>
<name>A0A067NZQ6_PLEO1</name>
<evidence type="ECO:0000313" key="2">
    <source>
        <dbReference type="EMBL" id="KDQ32470.1"/>
    </source>
</evidence>
<dbReference type="AlphaFoldDB" id="A0A067NZQ6"/>
<dbReference type="VEuPathDB" id="FungiDB:PLEOSDRAFT_1098471"/>
<evidence type="ECO:0000313" key="3">
    <source>
        <dbReference type="Proteomes" id="UP000027073"/>
    </source>
</evidence>
<keyword evidence="1" id="KW-0812">Transmembrane</keyword>
<dbReference type="Proteomes" id="UP000027073">
    <property type="component" value="Unassembled WGS sequence"/>
</dbReference>
<gene>
    <name evidence="2" type="ORF">PLEOSDRAFT_1098471</name>
</gene>
<reference evidence="3" key="1">
    <citation type="journal article" date="2014" name="Proc. Natl. Acad. Sci. U.S.A.">
        <title>Extensive sampling of basidiomycete genomes demonstrates inadequacy of the white-rot/brown-rot paradigm for wood decay fungi.</title>
        <authorList>
            <person name="Riley R."/>
            <person name="Salamov A.A."/>
            <person name="Brown D.W."/>
            <person name="Nagy L.G."/>
            <person name="Floudas D."/>
            <person name="Held B.W."/>
            <person name="Levasseur A."/>
            <person name="Lombard V."/>
            <person name="Morin E."/>
            <person name="Otillar R."/>
            <person name="Lindquist E.A."/>
            <person name="Sun H."/>
            <person name="LaButti K.M."/>
            <person name="Schmutz J."/>
            <person name="Jabbour D."/>
            <person name="Luo H."/>
            <person name="Baker S.E."/>
            <person name="Pisabarro A.G."/>
            <person name="Walton J.D."/>
            <person name="Blanchette R.A."/>
            <person name="Henrissat B."/>
            <person name="Martin F."/>
            <person name="Cullen D."/>
            <person name="Hibbett D.S."/>
            <person name="Grigoriev I.V."/>
        </authorList>
    </citation>
    <scope>NUCLEOTIDE SEQUENCE [LARGE SCALE GENOMIC DNA]</scope>
    <source>
        <strain evidence="3">PC15</strain>
    </source>
</reference>
<keyword evidence="1" id="KW-0472">Membrane</keyword>